<dbReference type="InterPro" id="IPR046341">
    <property type="entry name" value="SET_dom_sf"/>
</dbReference>
<organism evidence="6 7">
    <name type="scientific">Favolaschia claudopus</name>
    <dbReference type="NCBI Taxonomy" id="2862362"/>
    <lineage>
        <taxon>Eukaryota</taxon>
        <taxon>Fungi</taxon>
        <taxon>Dikarya</taxon>
        <taxon>Basidiomycota</taxon>
        <taxon>Agaricomycotina</taxon>
        <taxon>Agaricomycetes</taxon>
        <taxon>Agaricomycetidae</taxon>
        <taxon>Agaricales</taxon>
        <taxon>Marasmiineae</taxon>
        <taxon>Mycenaceae</taxon>
        <taxon>Favolaschia</taxon>
    </lineage>
</organism>
<evidence type="ECO:0000313" key="7">
    <source>
        <dbReference type="Proteomes" id="UP001362999"/>
    </source>
</evidence>
<dbReference type="Gene3D" id="2.170.270.10">
    <property type="entry name" value="SET domain"/>
    <property type="match status" value="1"/>
</dbReference>
<dbReference type="SUPFAM" id="SSF54236">
    <property type="entry name" value="Ubiquitin-like"/>
    <property type="match status" value="1"/>
</dbReference>
<dbReference type="InterPro" id="IPR000626">
    <property type="entry name" value="Ubiquitin-like_dom"/>
</dbReference>
<dbReference type="Pfam" id="PF00856">
    <property type="entry name" value="SET"/>
    <property type="match status" value="1"/>
</dbReference>
<dbReference type="CDD" id="cd20071">
    <property type="entry name" value="SET_SMYD"/>
    <property type="match status" value="1"/>
</dbReference>
<accession>A0AAW0E3Q5</accession>
<feature type="region of interest" description="Disordered" evidence="3">
    <location>
        <begin position="1"/>
        <end position="43"/>
    </location>
</feature>
<sequence>MKRGFLNGSKAKSRPLGPALDGAASTNNQNHAPKKFERLPIGKQEKLDLTLPEGYKNEAQYLERDPMGGSMPDAMTYTTVPFGGPRNDDDPSCECLFHPGSKEVLLKIPGFPRPLKHPATPGFRIAKIPGKGTGLVSKRALKAGDLILSERPLVAWAQGMPIPFPATFTRQQCIQYQLQETEKMREVSFKRMRPRDKEAYMALWNCHKEDGSGPLTGIARTNSVALEGLRPGVNDESADYCATCKLISRLNHSCSPNTFPRFDIPSFSYRLYAVRDIAEGEELTFQYTHVVNATAKRQEALKPYDFTCSCTACKDPGSDKRRAAISYFSQTDGVLLTGSCLNETTFAQCEKQYKRIVQEGLEHLPEYFDIMQLLMQGCIGFGDAKGASEWAAKLDKCYWDEKCDSEKLDDLLDPESPAYQKHSLWRVLVDAGIPGKPVGMSQMLKQFAAMAGPGKSTMLPGGGAIVNVISPSIEADRVKVPIWKSPLTSSLVSQLYSLVLMALIEVIANDRLGRKVRVKCSPDDTVGDLKKLIAAQTGTDHTKIQLKKWYTIYKDHITLSDYEIHDGMSLEMY</sequence>
<protein>
    <recommendedName>
        <fullName evidence="1">Ubiquitin-like modifier HUB1</fullName>
    </recommendedName>
</protein>
<evidence type="ECO:0000256" key="3">
    <source>
        <dbReference type="SAM" id="MobiDB-lite"/>
    </source>
</evidence>
<gene>
    <name evidence="6" type="ORF">R3P38DRAFT_2598989</name>
</gene>
<dbReference type="InterPro" id="IPR029071">
    <property type="entry name" value="Ubiquitin-like_domsf"/>
</dbReference>
<dbReference type="SMART" id="SM00317">
    <property type="entry name" value="SET"/>
    <property type="match status" value="1"/>
</dbReference>
<evidence type="ECO:0000259" key="5">
    <source>
        <dbReference type="PROSITE" id="PS50280"/>
    </source>
</evidence>
<comment type="caution">
    <text evidence="6">The sequence shown here is derived from an EMBL/GenBank/DDBJ whole genome shotgun (WGS) entry which is preliminary data.</text>
</comment>
<dbReference type="SUPFAM" id="SSF82199">
    <property type="entry name" value="SET domain"/>
    <property type="match status" value="1"/>
</dbReference>
<feature type="domain" description="Ubiquitin-like" evidence="4">
    <location>
        <begin position="504"/>
        <end position="573"/>
    </location>
</feature>
<evidence type="ECO:0000256" key="2">
    <source>
        <dbReference type="ARBA" id="ARBA00022786"/>
    </source>
</evidence>
<dbReference type="AlphaFoldDB" id="A0AAW0E3Q5"/>
<feature type="domain" description="SET" evidence="5">
    <location>
        <begin position="121"/>
        <end position="288"/>
    </location>
</feature>
<proteinExistence type="predicted"/>
<dbReference type="FunFam" id="3.10.20.90:FF:000052">
    <property type="entry name" value="Ubiquitin-like protein 5"/>
    <property type="match status" value="1"/>
</dbReference>
<dbReference type="EMBL" id="JAWWNJ010000004">
    <property type="protein sequence ID" value="KAK7057595.1"/>
    <property type="molecule type" value="Genomic_DNA"/>
</dbReference>
<name>A0AAW0E3Q5_9AGAR</name>
<evidence type="ECO:0000259" key="4">
    <source>
        <dbReference type="PROSITE" id="PS50053"/>
    </source>
</evidence>
<dbReference type="InterPro" id="IPR001214">
    <property type="entry name" value="SET_dom"/>
</dbReference>
<dbReference type="CDD" id="cd01791">
    <property type="entry name" value="Ubl_UBL5"/>
    <property type="match status" value="1"/>
</dbReference>
<evidence type="ECO:0000256" key="1">
    <source>
        <dbReference type="ARBA" id="ARBA00014108"/>
    </source>
</evidence>
<dbReference type="InterPro" id="IPR039732">
    <property type="entry name" value="Hub1/Ubl5"/>
</dbReference>
<dbReference type="PANTHER" id="PTHR13042">
    <property type="entry name" value="UBIQUITIN-LIKE PROTEIN 5"/>
    <property type="match status" value="1"/>
</dbReference>
<dbReference type="PROSITE" id="PS50280">
    <property type="entry name" value="SET"/>
    <property type="match status" value="1"/>
</dbReference>
<feature type="compositionally biased region" description="Basic and acidic residues" evidence="3">
    <location>
        <begin position="34"/>
        <end position="43"/>
    </location>
</feature>
<dbReference type="Gene3D" id="3.10.20.90">
    <property type="entry name" value="Phosphatidylinositol 3-kinase Catalytic Subunit, Chain A, domain 1"/>
    <property type="match status" value="1"/>
</dbReference>
<reference evidence="6 7" key="1">
    <citation type="journal article" date="2024" name="J Genomics">
        <title>Draft genome sequencing and assembly of Favolaschia claudopus CIRM-BRFM 2984 isolated from oak limbs.</title>
        <authorList>
            <person name="Navarro D."/>
            <person name="Drula E."/>
            <person name="Chaduli D."/>
            <person name="Cazenave R."/>
            <person name="Ahrendt S."/>
            <person name="Wang J."/>
            <person name="Lipzen A."/>
            <person name="Daum C."/>
            <person name="Barry K."/>
            <person name="Grigoriev I.V."/>
            <person name="Favel A."/>
            <person name="Rosso M.N."/>
            <person name="Martin F."/>
        </authorList>
    </citation>
    <scope>NUCLEOTIDE SEQUENCE [LARGE SCALE GENOMIC DNA]</scope>
    <source>
        <strain evidence="6 7">CIRM-BRFM 2984</strain>
    </source>
</reference>
<dbReference type="Proteomes" id="UP001362999">
    <property type="component" value="Unassembled WGS sequence"/>
</dbReference>
<keyword evidence="7" id="KW-1185">Reference proteome</keyword>
<dbReference type="PROSITE" id="PS50053">
    <property type="entry name" value="UBIQUITIN_2"/>
    <property type="match status" value="1"/>
</dbReference>
<keyword evidence="2" id="KW-0833">Ubl conjugation pathway</keyword>
<evidence type="ECO:0000313" key="6">
    <source>
        <dbReference type="EMBL" id="KAK7057595.1"/>
    </source>
</evidence>